<dbReference type="AlphaFoldDB" id="A0AAD9MIT3"/>
<proteinExistence type="predicted"/>
<name>A0AAD9MIT3_PROWI</name>
<organism evidence="1 2">
    <name type="scientific">Prototheca wickerhamii</name>
    <dbReference type="NCBI Taxonomy" id="3111"/>
    <lineage>
        <taxon>Eukaryota</taxon>
        <taxon>Viridiplantae</taxon>
        <taxon>Chlorophyta</taxon>
        <taxon>core chlorophytes</taxon>
        <taxon>Trebouxiophyceae</taxon>
        <taxon>Chlorellales</taxon>
        <taxon>Chlorellaceae</taxon>
        <taxon>Prototheca</taxon>
    </lineage>
</organism>
<accession>A0AAD9MIT3</accession>
<dbReference type="EMBL" id="JASFZW010000014">
    <property type="protein sequence ID" value="KAK2075600.1"/>
    <property type="molecule type" value="Genomic_DNA"/>
</dbReference>
<gene>
    <name evidence="1" type="ORF">QBZ16_001708</name>
</gene>
<keyword evidence="2" id="KW-1185">Reference proteome</keyword>
<sequence length="366" mass="40833">MHEPGSIQETLPPLPVAVWARILELVVEESLSPIHELVRLQLVCRTVLEAVRSVPLAVEVDRPDQLTSLRPLLLVCPCERVHFHRRVEGEPLLRDDAFRACSERSLKHLRAVVACTDTLASFPVLESLTLEAGAIHRFYPSVLGGLCCLAHLSLVRFPVMELSGLTPNVVETLKEIHVTPRPEALRCFFHMAFPRDLRLDRFHLHGSFADITGPRSAPVVTCDVRSLATQVRSCRIEAQSLRIALPSWRQDRPPRGADLLRALTGPGAIWEELEFRVLDNRVWLEPRESEAAASSSFDDLGELIPPPAVGLEPEDFLVDAACTHDILATLSWDHAGICRFPVIRLLRFPRREQGAGRDGGDDADED</sequence>
<dbReference type="Proteomes" id="UP001255856">
    <property type="component" value="Unassembled WGS sequence"/>
</dbReference>
<evidence type="ECO:0000313" key="1">
    <source>
        <dbReference type="EMBL" id="KAK2075600.1"/>
    </source>
</evidence>
<protein>
    <recommendedName>
        <fullName evidence="3">F-box domain-containing protein</fullName>
    </recommendedName>
</protein>
<comment type="caution">
    <text evidence="1">The sequence shown here is derived from an EMBL/GenBank/DDBJ whole genome shotgun (WGS) entry which is preliminary data.</text>
</comment>
<evidence type="ECO:0008006" key="3">
    <source>
        <dbReference type="Google" id="ProtNLM"/>
    </source>
</evidence>
<reference evidence="1" key="1">
    <citation type="submission" date="2021-01" db="EMBL/GenBank/DDBJ databases">
        <authorList>
            <person name="Eckstrom K.M.E."/>
        </authorList>
    </citation>
    <scope>NUCLEOTIDE SEQUENCE</scope>
    <source>
        <strain evidence="1">UVCC 0001</strain>
    </source>
</reference>
<evidence type="ECO:0000313" key="2">
    <source>
        <dbReference type="Proteomes" id="UP001255856"/>
    </source>
</evidence>